<comment type="caution">
    <text evidence="2">The sequence shown here is derived from an EMBL/GenBank/DDBJ whole genome shotgun (WGS) entry which is preliminary data.</text>
</comment>
<accession>A0A0F9L4C4</accession>
<organism evidence="2">
    <name type="scientific">marine sediment metagenome</name>
    <dbReference type="NCBI Taxonomy" id="412755"/>
    <lineage>
        <taxon>unclassified sequences</taxon>
        <taxon>metagenomes</taxon>
        <taxon>ecological metagenomes</taxon>
    </lineage>
</organism>
<dbReference type="Pfam" id="PF13202">
    <property type="entry name" value="EF-hand_5"/>
    <property type="match status" value="1"/>
</dbReference>
<dbReference type="InterPro" id="IPR002048">
    <property type="entry name" value="EF_hand_dom"/>
</dbReference>
<dbReference type="SUPFAM" id="SSF47473">
    <property type="entry name" value="EF-hand"/>
    <property type="match status" value="1"/>
</dbReference>
<dbReference type="InterPro" id="IPR011992">
    <property type="entry name" value="EF-hand-dom_pair"/>
</dbReference>
<gene>
    <name evidence="2" type="ORF">LCGC14_1323340</name>
</gene>
<name>A0A0F9L4C4_9ZZZZ</name>
<evidence type="ECO:0000313" key="2">
    <source>
        <dbReference type="EMBL" id="KKM82061.1"/>
    </source>
</evidence>
<sequence length="78" mass="8790">MKSISYITLLAFSIFSTFSFAASNDIAKQFKKLDRNKDGFLSRSETAIDPALWSRFSSYDSDKDGKLALNEYGLYASK</sequence>
<dbReference type="AlphaFoldDB" id="A0A0F9L4C4"/>
<reference evidence="2" key="1">
    <citation type="journal article" date="2015" name="Nature">
        <title>Complex archaea that bridge the gap between prokaryotes and eukaryotes.</title>
        <authorList>
            <person name="Spang A."/>
            <person name="Saw J.H."/>
            <person name="Jorgensen S.L."/>
            <person name="Zaremba-Niedzwiedzka K."/>
            <person name="Martijn J."/>
            <person name="Lind A.E."/>
            <person name="van Eijk R."/>
            <person name="Schleper C."/>
            <person name="Guy L."/>
            <person name="Ettema T.J."/>
        </authorList>
    </citation>
    <scope>NUCLEOTIDE SEQUENCE</scope>
</reference>
<feature type="domain" description="EF-hand" evidence="1">
    <location>
        <begin position="27"/>
        <end position="45"/>
    </location>
</feature>
<proteinExistence type="predicted"/>
<evidence type="ECO:0000259" key="1">
    <source>
        <dbReference type="Pfam" id="PF13202"/>
    </source>
</evidence>
<dbReference type="GO" id="GO:0005509">
    <property type="term" value="F:calcium ion binding"/>
    <property type="evidence" value="ECO:0007669"/>
    <property type="project" value="InterPro"/>
</dbReference>
<dbReference type="Gene3D" id="1.10.238.10">
    <property type="entry name" value="EF-hand"/>
    <property type="match status" value="1"/>
</dbReference>
<protein>
    <recommendedName>
        <fullName evidence="1">EF-hand domain-containing protein</fullName>
    </recommendedName>
</protein>
<dbReference type="EMBL" id="LAZR01007921">
    <property type="protein sequence ID" value="KKM82061.1"/>
    <property type="molecule type" value="Genomic_DNA"/>
</dbReference>